<dbReference type="CDD" id="cd00060">
    <property type="entry name" value="FHA"/>
    <property type="match status" value="1"/>
</dbReference>
<dbReference type="eggNOG" id="COG1716">
    <property type="taxonomic scope" value="Bacteria"/>
</dbReference>
<dbReference type="AlphaFoldDB" id="A0A1H9JKI2"/>
<evidence type="ECO:0000259" key="1">
    <source>
        <dbReference type="PROSITE" id="PS50006"/>
    </source>
</evidence>
<dbReference type="SUPFAM" id="SSF49879">
    <property type="entry name" value="SMAD/FHA domain"/>
    <property type="match status" value="1"/>
</dbReference>
<name>A0A1H9JKI2_9SPIR</name>
<evidence type="ECO:0000313" key="2">
    <source>
        <dbReference type="EMBL" id="SEQ87035.1"/>
    </source>
</evidence>
<protein>
    <submittedName>
        <fullName evidence="2">FHA domain-containing protein</fullName>
    </submittedName>
</protein>
<dbReference type="PROSITE" id="PS50006">
    <property type="entry name" value="FHA_DOMAIN"/>
    <property type="match status" value="1"/>
</dbReference>
<evidence type="ECO:0000313" key="3">
    <source>
        <dbReference type="Proteomes" id="UP000182360"/>
    </source>
</evidence>
<accession>A0A1H9JKI2</accession>
<dbReference type="InterPro" id="IPR050923">
    <property type="entry name" value="Cell_Proc_Reg/RNA_Proc"/>
</dbReference>
<gene>
    <name evidence="2" type="ORF">SAMN04487977_11347</name>
</gene>
<dbReference type="SMART" id="SM00240">
    <property type="entry name" value="FHA"/>
    <property type="match status" value="1"/>
</dbReference>
<dbReference type="STRING" id="163.SAMN04487775_103156"/>
<keyword evidence="3" id="KW-1185">Reference proteome</keyword>
<feature type="domain" description="FHA" evidence="1">
    <location>
        <begin position="41"/>
        <end position="90"/>
    </location>
</feature>
<dbReference type="Gene3D" id="2.60.200.20">
    <property type="match status" value="1"/>
</dbReference>
<proteinExistence type="predicted"/>
<organism evidence="2 3">
    <name type="scientific">Treponema bryantii</name>
    <dbReference type="NCBI Taxonomy" id="163"/>
    <lineage>
        <taxon>Bacteria</taxon>
        <taxon>Pseudomonadati</taxon>
        <taxon>Spirochaetota</taxon>
        <taxon>Spirochaetia</taxon>
        <taxon>Spirochaetales</taxon>
        <taxon>Treponemataceae</taxon>
        <taxon>Treponema</taxon>
    </lineage>
</organism>
<dbReference type="Proteomes" id="UP000182360">
    <property type="component" value="Unassembled WGS sequence"/>
</dbReference>
<dbReference type="EMBL" id="FOFU01000013">
    <property type="protein sequence ID" value="SEQ87035.1"/>
    <property type="molecule type" value="Genomic_DNA"/>
</dbReference>
<dbReference type="PANTHER" id="PTHR23308">
    <property type="entry name" value="NUCLEAR INHIBITOR OF PROTEIN PHOSPHATASE-1"/>
    <property type="match status" value="1"/>
</dbReference>
<dbReference type="OrthoDB" id="9816434at2"/>
<dbReference type="Pfam" id="PF00498">
    <property type="entry name" value="FHA"/>
    <property type="match status" value="1"/>
</dbReference>
<dbReference type="RefSeq" id="WP_074645522.1">
    <property type="nucleotide sequence ID" value="NZ_AP025286.1"/>
</dbReference>
<dbReference type="InterPro" id="IPR000253">
    <property type="entry name" value="FHA_dom"/>
</dbReference>
<sequence>MSDTTIVTNSPVGRHLDSLGEGKPASYLMFNHKKVELVAKITIGRDTDNDVVVDNKLASRHHAMIQKIKDAYFIKDVGSTNGTFINDVRIPNEKYVKLNPGDKISIGNMNLVVS</sequence>
<dbReference type="InterPro" id="IPR008984">
    <property type="entry name" value="SMAD_FHA_dom_sf"/>
</dbReference>
<reference evidence="2 3" key="1">
    <citation type="submission" date="2016-10" db="EMBL/GenBank/DDBJ databases">
        <authorList>
            <person name="de Groot N.N."/>
        </authorList>
    </citation>
    <scope>NUCLEOTIDE SEQUENCE [LARGE SCALE GENOMIC DNA]</scope>
    <source>
        <strain evidence="2 3">B25</strain>
    </source>
</reference>